<sequence>MSAWSSTVMGKTMLHLSKILWEMGDAGQRMSQINAAEGAAGNISVFVRDLPPAEEHLFPFWFENGIRTPISLPVTVPNLAGGWAIVSGSGKRMRDIATSPEMALCLLQIQPGGETAILHMADPSLRPTSELNSHIAVHNDRIAEQNLSYHTVLHAQPLHLTYLSHIDRYGDTKALNRHLLRWQPETILEFPEGIGVSPFEIPASAEQAQQTVEILRQHRAVVWRRHGIVVRCDAGPRKAGDLVEYAEAAAQYEYLNLKAGEPSGGISDEEMRQMCQRFGIDYPM</sequence>
<keyword evidence="2 4" id="KW-0456">Lyase</keyword>
<protein>
    <submittedName>
        <fullName evidence="4">Rhamnulose-1-phosphate aldolase</fullName>
        <ecNumber evidence="4">4.1.2.19</ecNumber>
    </submittedName>
</protein>
<reference evidence="4" key="1">
    <citation type="journal article" date="2020" name="mSystems">
        <title>Genome- and Community-Level Interaction Insights into Carbon Utilization and Element Cycling Functions of Hydrothermarchaeota in Hydrothermal Sediment.</title>
        <authorList>
            <person name="Zhou Z."/>
            <person name="Liu Y."/>
            <person name="Xu W."/>
            <person name="Pan J."/>
            <person name="Luo Z.H."/>
            <person name="Li M."/>
        </authorList>
    </citation>
    <scope>NUCLEOTIDE SEQUENCE [LARGE SCALE GENOMIC DNA]</scope>
    <source>
        <strain evidence="4">SpSt-374</strain>
    </source>
</reference>
<name>A0A7C3VSI0_9CYAN</name>
<dbReference type="EMBL" id="DSPX01000130">
    <property type="protein sequence ID" value="HGG01556.1"/>
    <property type="molecule type" value="Genomic_DNA"/>
</dbReference>
<dbReference type="InterPro" id="IPR050197">
    <property type="entry name" value="Aldolase_class_II_sugar_metab"/>
</dbReference>
<dbReference type="GO" id="GO:0046872">
    <property type="term" value="F:metal ion binding"/>
    <property type="evidence" value="ECO:0007669"/>
    <property type="project" value="UniProtKB-KW"/>
</dbReference>
<organism evidence="4">
    <name type="scientific">Planktothricoides sp. SpSt-374</name>
    <dbReference type="NCBI Taxonomy" id="2282167"/>
    <lineage>
        <taxon>Bacteria</taxon>
        <taxon>Bacillati</taxon>
        <taxon>Cyanobacteriota</taxon>
        <taxon>Cyanophyceae</taxon>
        <taxon>Oscillatoriophycideae</taxon>
        <taxon>Oscillatoriales</taxon>
        <taxon>Oscillatoriaceae</taxon>
        <taxon>Planktothricoides</taxon>
    </lineage>
</organism>
<dbReference type="GO" id="GO:0019323">
    <property type="term" value="P:pentose catabolic process"/>
    <property type="evidence" value="ECO:0007669"/>
    <property type="project" value="TreeGrafter"/>
</dbReference>
<dbReference type="NCBIfam" id="NF002963">
    <property type="entry name" value="PRK03634.1"/>
    <property type="match status" value="1"/>
</dbReference>
<evidence type="ECO:0000259" key="3">
    <source>
        <dbReference type="SMART" id="SM01007"/>
    </source>
</evidence>
<dbReference type="PANTHER" id="PTHR22789:SF0">
    <property type="entry name" value="3-OXO-TETRONATE 4-PHOSPHATE DECARBOXYLASE-RELATED"/>
    <property type="match status" value="1"/>
</dbReference>
<dbReference type="InterPro" id="IPR001303">
    <property type="entry name" value="Aldolase_II/adducin_N"/>
</dbReference>
<dbReference type="SUPFAM" id="SSF53639">
    <property type="entry name" value="AraD/HMP-PK domain-like"/>
    <property type="match status" value="1"/>
</dbReference>
<dbReference type="EC" id="4.1.2.19" evidence="4"/>
<comment type="caution">
    <text evidence="4">The sequence shown here is derived from an EMBL/GenBank/DDBJ whole genome shotgun (WGS) entry which is preliminary data.</text>
</comment>
<gene>
    <name evidence="4" type="ORF">ENR15_13130</name>
</gene>
<keyword evidence="1" id="KW-0479">Metal-binding</keyword>
<dbReference type="InterPro" id="IPR036409">
    <property type="entry name" value="Aldolase_II/adducin_N_sf"/>
</dbReference>
<dbReference type="SMART" id="SM01007">
    <property type="entry name" value="Aldolase_II"/>
    <property type="match status" value="1"/>
</dbReference>
<feature type="domain" description="Class II aldolase/adducin N-terminal" evidence="3">
    <location>
        <begin position="21"/>
        <end position="254"/>
    </location>
</feature>
<dbReference type="Gene3D" id="3.40.225.10">
    <property type="entry name" value="Class II aldolase/adducin N-terminal domain"/>
    <property type="match status" value="1"/>
</dbReference>
<dbReference type="GO" id="GO:0008994">
    <property type="term" value="F:rhamnulose-1-phosphate aldolase activity"/>
    <property type="evidence" value="ECO:0007669"/>
    <property type="project" value="UniProtKB-EC"/>
</dbReference>
<accession>A0A7C3VSI0</accession>
<dbReference type="GO" id="GO:0005829">
    <property type="term" value="C:cytosol"/>
    <property type="evidence" value="ECO:0007669"/>
    <property type="project" value="TreeGrafter"/>
</dbReference>
<dbReference type="PANTHER" id="PTHR22789">
    <property type="entry name" value="FUCULOSE PHOSPHATE ALDOLASE"/>
    <property type="match status" value="1"/>
</dbReference>
<dbReference type="AlphaFoldDB" id="A0A7C3VSI0"/>
<evidence type="ECO:0000313" key="4">
    <source>
        <dbReference type="EMBL" id="HGG01556.1"/>
    </source>
</evidence>
<proteinExistence type="predicted"/>
<evidence type="ECO:0000256" key="2">
    <source>
        <dbReference type="ARBA" id="ARBA00023239"/>
    </source>
</evidence>
<dbReference type="Pfam" id="PF00596">
    <property type="entry name" value="Aldolase_II"/>
    <property type="match status" value="1"/>
</dbReference>
<evidence type="ECO:0000256" key="1">
    <source>
        <dbReference type="ARBA" id="ARBA00022723"/>
    </source>
</evidence>